<dbReference type="RefSeq" id="WP_179720689.1">
    <property type="nucleotide sequence ID" value="NZ_JACBZT010000001.1"/>
</dbReference>
<evidence type="ECO:0000256" key="1">
    <source>
        <dbReference type="ARBA" id="ARBA00005254"/>
    </source>
</evidence>
<evidence type="ECO:0000256" key="2">
    <source>
        <dbReference type="RuleBase" id="RU003707"/>
    </source>
</evidence>
<dbReference type="InterPro" id="IPR018376">
    <property type="entry name" value="Enoyl-CoA_hyd/isom_CS"/>
</dbReference>
<dbReference type="Pfam" id="PF00378">
    <property type="entry name" value="ECH_1"/>
    <property type="match status" value="1"/>
</dbReference>
<proteinExistence type="inferred from homology"/>
<dbReference type="PROSITE" id="PS00166">
    <property type="entry name" value="ENOYL_COA_HYDRATASE"/>
    <property type="match status" value="1"/>
</dbReference>
<evidence type="ECO:0000313" key="3">
    <source>
        <dbReference type="EMBL" id="NYJ08254.1"/>
    </source>
</evidence>
<dbReference type="PANTHER" id="PTHR43459">
    <property type="entry name" value="ENOYL-COA HYDRATASE"/>
    <property type="match status" value="1"/>
</dbReference>
<dbReference type="InterPro" id="IPR014748">
    <property type="entry name" value="Enoyl-CoA_hydra_C"/>
</dbReference>
<name>A0A853CJN8_9ACTN</name>
<dbReference type="NCBIfam" id="NF006107">
    <property type="entry name" value="PRK08258.1"/>
    <property type="match status" value="1"/>
</dbReference>
<accession>A0A853CJN8</accession>
<dbReference type="InterPro" id="IPR001753">
    <property type="entry name" value="Enoyl-CoA_hydra/iso"/>
</dbReference>
<dbReference type="AlphaFoldDB" id="A0A853CJN8"/>
<dbReference type="EMBL" id="JACBZT010000001">
    <property type="protein sequence ID" value="NYJ08254.1"/>
    <property type="molecule type" value="Genomic_DNA"/>
</dbReference>
<comment type="similarity">
    <text evidence="1 2">Belongs to the enoyl-CoA hydratase/isomerase family.</text>
</comment>
<dbReference type="Proteomes" id="UP000541969">
    <property type="component" value="Unassembled WGS sequence"/>
</dbReference>
<dbReference type="Gene3D" id="1.10.12.10">
    <property type="entry name" value="Lyase 2-enoyl-coa Hydratase, Chain A, domain 2"/>
    <property type="match status" value="1"/>
</dbReference>
<comment type="caution">
    <text evidence="3">The sequence shown here is derived from an EMBL/GenBank/DDBJ whole genome shotgun (WGS) entry which is preliminary data.</text>
</comment>
<protein>
    <submittedName>
        <fullName evidence="3">Enoyl-CoA hydratase/carnithine racemase</fullName>
    </submittedName>
</protein>
<evidence type="ECO:0000313" key="4">
    <source>
        <dbReference type="Proteomes" id="UP000541969"/>
    </source>
</evidence>
<dbReference type="GO" id="GO:0003824">
    <property type="term" value="F:catalytic activity"/>
    <property type="evidence" value="ECO:0007669"/>
    <property type="project" value="InterPro"/>
</dbReference>
<dbReference type="PANTHER" id="PTHR43459:SF1">
    <property type="entry name" value="EG:BACN32G11.4 PROTEIN"/>
    <property type="match status" value="1"/>
</dbReference>
<organism evidence="3 4">
    <name type="scientific">Petropleomorpha daqingensis</name>
    <dbReference type="NCBI Taxonomy" id="2026353"/>
    <lineage>
        <taxon>Bacteria</taxon>
        <taxon>Bacillati</taxon>
        <taxon>Actinomycetota</taxon>
        <taxon>Actinomycetes</taxon>
        <taxon>Geodermatophilales</taxon>
        <taxon>Geodermatophilaceae</taxon>
        <taxon>Petropleomorpha</taxon>
    </lineage>
</organism>
<dbReference type="InterPro" id="IPR029045">
    <property type="entry name" value="ClpP/crotonase-like_dom_sf"/>
</dbReference>
<dbReference type="SUPFAM" id="SSF52096">
    <property type="entry name" value="ClpP/crotonase"/>
    <property type="match status" value="1"/>
</dbReference>
<gene>
    <name evidence="3" type="ORF">GGQ55_004532</name>
</gene>
<keyword evidence="4" id="KW-1185">Reference proteome</keyword>
<dbReference type="CDD" id="cd06558">
    <property type="entry name" value="crotonase-like"/>
    <property type="match status" value="1"/>
</dbReference>
<reference evidence="3 4" key="1">
    <citation type="submission" date="2020-07" db="EMBL/GenBank/DDBJ databases">
        <title>Sequencing the genomes of 1000 actinobacteria strains.</title>
        <authorList>
            <person name="Klenk H.-P."/>
        </authorList>
    </citation>
    <scope>NUCLEOTIDE SEQUENCE [LARGE SCALE GENOMIC DNA]</scope>
    <source>
        <strain evidence="3 4">DSM 104001</strain>
    </source>
</reference>
<dbReference type="Gene3D" id="3.90.226.10">
    <property type="entry name" value="2-enoyl-CoA Hydratase, Chain A, domain 1"/>
    <property type="match status" value="1"/>
</dbReference>
<sequence>MAHRFRASVPLTDNWEHFAFAVADGVATVTLDRPEKLNPLTFESYADLRDLVLQLPYRDDVRVLVIRGEGKAFCAGGDVNEIIGELIRMRPHDLIGFTRMTGDLIRAMREVPVPIIAGIQGIAAGAGSVIALASDFRVCARSARFAFLFTKVGLSGGDMGAAYLLPRAVGAGRATQLLMLGDTIDADTADRYGLVSRLVDDDGLDDAVAELAARLASGPTLAYAQTKALITRELDMPLGAAMELDAMTQALLMTTDDHAEFHAAFNARRPPNWTGR</sequence>